<evidence type="ECO:0000256" key="1">
    <source>
        <dbReference type="SAM" id="Phobius"/>
    </source>
</evidence>
<dbReference type="Proteomes" id="UP000078542">
    <property type="component" value="Unassembled WGS sequence"/>
</dbReference>
<dbReference type="PANTHER" id="PTHR11257">
    <property type="entry name" value="CHEMOSENSORY PROTEIN-RELATED"/>
    <property type="match status" value="1"/>
</dbReference>
<reference evidence="2 3" key="1">
    <citation type="submission" date="2016-03" db="EMBL/GenBank/DDBJ databases">
        <title>Cyphomyrmex costatus WGS genome.</title>
        <authorList>
            <person name="Nygaard S."/>
            <person name="Hu H."/>
            <person name="Boomsma J."/>
            <person name="Zhang G."/>
        </authorList>
    </citation>
    <scope>NUCLEOTIDE SEQUENCE [LARGE SCALE GENOMIC DNA]</scope>
    <source>
        <strain evidence="2">MS0001</strain>
        <tissue evidence="2">Whole body</tissue>
    </source>
</reference>
<feature type="transmembrane region" description="Helical" evidence="1">
    <location>
        <begin position="6"/>
        <end position="23"/>
    </location>
</feature>
<keyword evidence="3" id="KW-1185">Reference proteome</keyword>
<dbReference type="KEGG" id="ccoa:108777739"/>
<keyword evidence="1" id="KW-1133">Transmembrane helix</keyword>
<name>A0A151ID87_9HYME</name>
<accession>A0A151ID87</accession>
<organism evidence="2 3">
    <name type="scientific">Cyphomyrmex costatus</name>
    <dbReference type="NCBI Taxonomy" id="456900"/>
    <lineage>
        <taxon>Eukaryota</taxon>
        <taxon>Metazoa</taxon>
        <taxon>Ecdysozoa</taxon>
        <taxon>Arthropoda</taxon>
        <taxon>Hexapoda</taxon>
        <taxon>Insecta</taxon>
        <taxon>Pterygota</taxon>
        <taxon>Neoptera</taxon>
        <taxon>Endopterygota</taxon>
        <taxon>Hymenoptera</taxon>
        <taxon>Apocrita</taxon>
        <taxon>Aculeata</taxon>
        <taxon>Formicoidea</taxon>
        <taxon>Formicidae</taxon>
        <taxon>Myrmicinae</taxon>
        <taxon>Cyphomyrmex</taxon>
    </lineage>
</organism>
<dbReference type="InterPro" id="IPR036682">
    <property type="entry name" value="OS_D_A10/PebIII_sf"/>
</dbReference>
<evidence type="ECO:0000313" key="2">
    <source>
        <dbReference type="EMBL" id="KYM98239.1"/>
    </source>
</evidence>
<dbReference type="AlphaFoldDB" id="A0A151ID87"/>
<dbReference type="InterPro" id="IPR005055">
    <property type="entry name" value="A10/PebIII"/>
</dbReference>
<protein>
    <submittedName>
        <fullName evidence="2">Putative odorant-binding protein A10</fullName>
    </submittedName>
</protein>
<dbReference type="EMBL" id="KQ978002">
    <property type="protein sequence ID" value="KYM98239.1"/>
    <property type="molecule type" value="Genomic_DNA"/>
</dbReference>
<gene>
    <name evidence="2" type="ORF">ALC62_11089</name>
</gene>
<evidence type="ECO:0000313" key="3">
    <source>
        <dbReference type="Proteomes" id="UP000078542"/>
    </source>
</evidence>
<dbReference type="Gene3D" id="1.10.2080.10">
    <property type="entry name" value="Insect odorant-binding protein A10/Ejaculatory bulb-specific protein 3"/>
    <property type="match status" value="1"/>
</dbReference>
<proteinExistence type="predicted"/>
<keyword evidence="1" id="KW-0812">Transmembrane</keyword>
<dbReference type="PANTHER" id="PTHR11257:SF13">
    <property type="entry name" value="GEO07322P1"/>
    <property type="match status" value="1"/>
</dbReference>
<dbReference type="Pfam" id="PF03392">
    <property type="entry name" value="OS-D"/>
    <property type="match status" value="1"/>
</dbReference>
<dbReference type="SUPFAM" id="SSF100910">
    <property type="entry name" value="Chemosensory protein Csp2"/>
    <property type="match status" value="1"/>
</dbReference>
<dbReference type="OrthoDB" id="7547434at2759"/>
<sequence length="123" mass="14542">MARLSYIALNVAVNVLILMYVLAEEERYSDQFDNIDYRAALNNDTVRESYYNCFMEIAPCQSPRHKALTGIFSEAYQTKCKKCTEKQKEMFAEVAEWYMKNYPEKWQLIVAKTLEDMKKKAIR</sequence>
<keyword evidence="1" id="KW-0472">Membrane</keyword>